<evidence type="ECO:0000313" key="1">
    <source>
        <dbReference type="EMBL" id="KFF18278.1"/>
    </source>
</evidence>
<sequence>MVDSVCYDNWHLNFNSQLIEILTNVASSVEYRGAQKIGLNKLNVRSKKLYVIKGTGPWNIILRFFFTFFNDIWQLLISPHDQIIVYSFDATVSVRLINFINKILKKRIIMFRHGSMEMLQTSPTGKGIFYSFENNLTRQFFLNKHIKISSNLYFFVLGDIILKNLYSRLPENMMSHFYSIDHPYDFNRNTYVKKNKETKELNIGTVGVFNEYKGGKDFLQLAKLLKHKEAVNVNLSISGRINFNISLLKKAGINLPSNEGRNMISTEELNDRIDQLDFVLYFYPSDTYRLTASGAIFDAINRKRPIIAIRNDYFEYIFTKFGSIGYLVDSVSEMADKIFLISKKSEKNIDFDFEKAQNLLSVQNLTKIFSKQLQEIGFDK</sequence>
<organism evidence="1 3">
    <name type="scientific">Flavobacterium hydatis</name>
    <name type="common">Cytophaga aquatilis</name>
    <dbReference type="NCBI Taxonomy" id="991"/>
    <lineage>
        <taxon>Bacteria</taxon>
        <taxon>Pseudomonadati</taxon>
        <taxon>Bacteroidota</taxon>
        <taxon>Flavobacteriia</taxon>
        <taxon>Flavobacteriales</taxon>
        <taxon>Flavobacteriaceae</taxon>
        <taxon>Flavobacterium</taxon>
    </lineage>
</organism>
<dbReference type="EMBL" id="MUGY01000004">
    <property type="protein sequence ID" value="OXA96973.1"/>
    <property type="molecule type" value="Genomic_DNA"/>
</dbReference>
<reference evidence="2 4" key="2">
    <citation type="submission" date="2016-11" db="EMBL/GenBank/DDBJ databases">
        <title>Whole genomes of Flavobacteriaceae.</title>
        <authorList>
            <person name="Stine C."/>
            <person name="Li C."/>
            <person name="Tadesse D."/>
        </authorList>
    </citation>
    <scope>NUCLEOTIDE SEQUENCE [LARGE SCALE GENOMIC DNA]</scope>
    <source>
        <strain evidence="2 4">ATCC 29551</strain>
    </source>
</reference>
<comment type="caution">
    <text evidence="1">The sequence shown here is derived from an EMBL/GenBank/DDBJ whole genome shotgun (WGS) entry which is preliminary data.</text>
</comment>
<name>A0A086ANL4_FLAHY</name>
<dbReference type="Proteomes" id="UP000028712">
    <property type="component" value="Unassembled WGS sequence"/>
</dbReference>
<accession>A0A086ANL4</accession>
<dbReference type="Gene3D" id="3.40.50.2000">
    <property type="entry name" value="Glycogen Phosphorylase B"/>
    <property type="match status" value="1"/>
</dbReference>
<evidence type="ECO:0000313" key="4">
    <source>
        <dbReference type="Proteomes" id="UP000198424"/>
    </source>
</evidence>
<dbReference type="Proteomes" id="UP000198424">
    <property type="component" value="Unassembled WGS sequence"/>
</dbReference>
<evidence type="ECO:0008006" key="5">
    <source>
        <dbReference type="Google" id="ProtNLM"/>
    </source>
</evidence>
<keyword evidence="4" id="KW-1185">Reference proteome</keyword>
<evidence type="ECO:0000313" key="2">
    <source>
        <dbReference type="EMBL" id="OXA96973.1"/>
    </source>
</evidence>
<dbReference type="eggNOG" id="COG0438">
    <property type="taxonomic scope" value="Bacteria"/>
</dbReference>
<gene>
    <name evidence="2" type="ORF">B0A62_06905</name>
    <name evidence="1" type="ORF">IW20_05105</name>
</gene>
<reference evidence="1 3" key="1">
    <citation type="submission" date="2014-07" db="EMBL/GenBank/DDBJ databases">
        <title>Genome of Flavobacterium hydatis DSM 2063.</title>
        <authorList>
            <person name="Pipes S.E."/>
            <person name="Stropko S.J."/>
            <person name="Newman J.D."/>
        </authorList>
    </citation>
    <scope>NUCLEOTIDE SEQUENCE [LARGE SCALE GENOMIC DNA]</scope>
    <source>
        <strain evidence="1 3">DSM 2063</strain>
    </source>
</reference>
<dbReference type="SUPFAM" id="SSF53756">
    <property type="entry name" value="UDP-Glycosyltransferase/glycogen phosphorylase"/>
    <property type="match status" value="1"/>
</dbReference>
<dbReference type="STRING" id="991.IW20_05105"/>
<dbReference type="AlphaFoldDB" id="A0A086ANL4"/>
<evidence type="ECO:0000313" key="3">
    <source>
        <dbReference type="Proteomes" id="UP000028712"/>
    </source>
</evidence>
<proteinExistence type="predicted"/>
<protein>
    <recommendedName>
        <fullName evidence="5">Glycosyl transferase family 1 domain-containing protein</fullName>
    </recommendedName>
</protein>
<dbReference type="EMBL" id="JPRM01000006">
    <property type="protein sequence ID" value="KFF18278.1"/>
    <property type="molecule type" value="Genomic_DNA"/>
</dbReference>